<gene>
    <name evidence="1" type="ORF">NP596_01905</name>
</gene>
<keyword evidence="2" id="KW-1185">Reference proteome</keyword>
<comment type="caution">
    <text evidence="1">The sequence shown here is derived from an EMBL/GenBank/DDBJ whole genome shotgun (WGS) entry which is preliminary data.</text>
</comment>
<dbReference type="RefSeq" id="WP_256613513.1">
    <property type="nucleotide sequence ID" value="NZ_JANIBK010000005.1"/>
</dbReference>
<dbReference type="Pfam" id="PF04328">
    <property type="entry name" value="Sel_put"/>
    <property type="match status" value="1"/>
</dbReference>
<evidence type="ECO:0000313" key="2">
    <source>
        <dbReference type="Proteomes" id="UP001524586"/>
    </source>
</evidence>
<proteinExistence type="predicted"/>
<name>A0ABT1U055_9GAMM</name>
<organism evidence="1 2">
    <name type="scientific">Methylomonas rivi</name>
    <dbReference type="NCBI Taxonomy" id="2952226"/>
    <lineage>
        <taxon>Bacteria</taxon>
        <taxon>Pseudomonadati</taxon>
        <taxon>Pseudomonadota</taxon>
        <taxon>Gammaproteobacteria</taxon>
        <taxon>Methylococcales</taxon>
        <taxon>Methylococcaceae</taxon>
        <taxon>Methylomonas</taxon>
    </lineage>
</organism>
<reference evidence="1 2" key="1">
    <citation type="submission" date="2022-07" db="EMBL/GenBank/DDBJ databases">
        <title>Methylomonas rivi sp. nov., Methylomonas rosea sp. nov., Methylomonas aureus sp. nov. and Methylomonas subterranea sp. nov., four novel methanotrophs isolated from a freshwater creek and the deep terrestrial subsurface.</title>
        <authorList>
            <person name="Abin C."/>
            <person name="Sankaranarayanan K."/>
            <person name="Garner C."/>
            <person name="Sindelar R."/>
            <person name="Kotary K."/>
            <person name="Garner R."/>
            <person name="Barclay S."/>
            <person name="Lawson P."/>
            <person name="Krumholz L."/>
        </authorList>
    </citation>
    <scope>NUCLEOTIDE SEQUENCE [LARGE SCALE GENOMIC DNA]</scope>
    <source>
        <strain evidence="1 2">WSC-6</strain>
    </source>
</reference>
<dbReference type="Proteomes" id="UP001524586">
    <property type="component" value="Unassembled WGS sequence"/>
</dbReference>
<sequence length="71" mass="8086">MRRVPSSLKQGVKSAASCIATVWRGCNGEAAYQRYLAHWRQQHASEGQPMSRKAFFAAETQRKWNGIKRCC</sequence>
<dbReference type="InterPro" id="IPR007423">
    <property type="entry name" value="Sel_put"/>
</dbReference>
<dbReference type="EMBL" id="JANIBK010000005">
    <property type="protein sequence ID" value="MCQ8127197.1"/>
    <property type="molecule type" value="Genomic_DNA"/>
</dbReference>
<evidence type="ECO:0000313" key="1">
    <source>
        <dbReference type="EMBL" id="MCQ8127197.1"/>
    </source>
</evidence>
<accession>A0ABT1U055</accession>
<protein>
    <submittedName>
        <fullName evidence="1">YbdD/YjiX family protein</fullName>
    </submittedName>
</protein>